<dbReference type="STRING" id="1266370.NITGR_780037"/>
<gene>
    <name evidence="2" type="ORF">NITGR_780037</name>
</gene>
<dbReference type="HOGENOM" id="CLU_090601_0_0_0"/>
<dbReference type="EMBL" id="CAQJ01000086">
    <property type="protein sequence ID" value="CCQ91733.1"/>
    <property type="molecule type" value="Genomic_DNA"/>
</dbReference>
<dbReference type="AlphaFoldDB" id="M1Z2N2"/>
<dbReference type="InterPro" id="IPR052382">
    <property type="entry name" value="ABHD10_acyl-thioesterase"/>
</dbReference>
<evidence type="ECO:0000313" key="2">
    <source>
        <dbReference type="EMBL" id="CCQ91733.1"/>
    </source>
</evidence>
<organism evidence="2 3">
    <name type="scientific">Nitrospina gracilis (strain 3/211)</name>
    <dbReference type="NCBI Taxonomy" id="1266370"/>
    <lineage>
        <taxon>Bacteria</taxon>
        <taxon>Pseudomonadati</taxon>
        <taxon>Nitrospinota/Tectimicrobiota group</taxon>
        <taxon>Nitrospinota</taxon>
        <taxon>Nitrospinia</taxon>
        <taxon>Nitrospinales</taxon>
        <taxon>Nitrospinaceae</taxon>
        <taxon>Nitrospina</taxon>
    </lineage>
</organism>
<proteinExistence type="predicted"/>
<dbReference type="InParanoid" id="M1Z2N2"/>
<evidence type="ECO:0008006" key="4">
    <source>
        <dbReference type="Google" id="ProtNLM"/>
    </source>
</evidence>
<evidence type="ECO:0000256" key="1">
    <source>
        <dbReference type="ARBA" id="ARBA00022801"/>
    </source>
</evidence>
<dbReference type="InterPro" id="IPR008886">
    <property type="entry name" value="UPF0227/Esterase_YqiA"/>
</dbReference>
<dbReference type="Proteomes" id="UP000011704">
    <property type="component" value="Unassembled WGS sequence"/>
</dbReference>
<dbReference type="RefSeq" id="WP_005010785.1">
    <property type="nucleotide sequence ID" value="NZ_HG422173.1"/>
</dbReference>
<dbReference type="ESTHER" id="nitg3-m1z2n2">
    <property type="family name" value="abh_upf00227"/>
</dbReference>
<dbReference type="OrthoDB" id="9814831at2"/>
<dbReference type="GO" id="GO:0004553">
    <property type="term" value="F:hydrolase activity, hydrolyzing O-glycosyl compounds"/>
    <property type="evidence" value="ECO:0007669"/>
    <property type="project" value="TreeGrafter"/>
</dbReference>
<keyword evidence="1" id="KW-0378">Hydrolase</keyword>
<evidence type="ECO:0000313" key="3">
    <source>
        <dbReference type="Proteomes" id="UP000011704"/>
    </source>
</evidence>
<protein>
    <recommendedName>
        <fullName evidence="4">Esterase</fullName>
    </recommendedName>
</protein>
<dbReference type="PANTHER" id="PTHR16138:SF7">
    <property type="entry name" value="PALMITOYL-PROTEIN THIOESTERASE ABHD10, MITOCHONDRIAL"/>
    <property type="match status" value="1"/>
</dbReference>
<comment type="caution">
    <text evidence="2">The sequence shown here is derived from an EMBL/GenBank/DDBJ whole genome shotgun (WGS) entry which is preliminary data.</text>
</comment>
<accession>M1Z2N2</accession>
<sequence length="216" mass="24756">MKTVYVYCHGFASSPGSKKATVFAQRFREQGKELIVPDLEKGDFRNLTLSGQVEIIQSVVDTLPDSRIGMIGSSMGGYLAALVAQLRQEVKGVYLMCPGLQFLKRWKEKVVPEDPKSGRLPEVMRVYHYRYDREMELSTAIFEDARKWDALPLDRSVPTRIVHGVHDETVPVVQSREFAKNRPWVKLEELDSDHSLLSHIDWIVDDCLKFFTREGI</sequence>
<dbReference type="Gene3D" id="3.40.50.1820">
    <property type="entry name" value="alpha/beta hydrolase"/>
    <property type="match status" value="1"/>
</dbReference>
<name>M1Z2N2_NITG3</name>
<dbReference type="PANTHER" id="PTHR16138">
    <property type="entry name" value="MYCOPHENOLIC ACID ACYL-GLUCURONIDE ESTERASE, MITOCHONDRIAL"/>
    <property type="match status" value="1"/>
</dbReference>
<reference evidence="2 3" key="1">
    <citation type="journal article" date="2013" name="Front. Microbiol.">
        <title>The genome of Nitrospina gracilis illuminates the metabolism and evolution of the major marine nitrite oxidizer.</title>
        <authorList>
            <person name="Luecker S."/>
            <person name="Nowka B."/>
            <person name="Rattei T."/>
            <person name="Spieck E."/>
            <person name="and Daims H."/>
        </authorList>
    </citation>
    <scope>NUCLEOTIDE SEQUENCE [LARGE SCALE GENOMIC DNA]</scope>
    <source>
        <strain evidence="2 3">3/211</strain>
    </source>
</reference>
<dbReference type="SUPFAM" id="SSF53474">
    <property type="entry name" value="alpha/beta-Hydrolases"/>
    <property type="match status" value="1"/>
</dbReference>
<keyword evidence="3" id="KW-1185">Reference proteome</keyword>
<dbReference type="Pfam" id="PF05728">
    <property type="entry name" value="UPF0227"/>
    <property type="match status" value="1"/>
</dbReference>
<dbReference type="InterPro" id="IPR029058">
    <property type="entry name" value="AB_hydrolase_fold"/>
</dbReference>